<evidence type="ECO:0000256" key="1">
    <source>
        <dbReference type="SAM" id="MobiDB-lite"/>
    </source>
</evidence>
<evidence type="ECO:0000313" key="2">
    <source>
        <dbReference type="EMBL" id="QTH71738.1"/>
    </source>
</evidence>
<dbReference type="AlphaFoldDB" id="A0A975HL55"/>
<dbReference type="Pfam" id="PF16108">
    <property type="entry name" value="DUF4826"/>
    <property type="match status" value="1"/>
</dbReference>
<gene>
    <name evidence="2" type="ORF">J5O05_01895</name>
</gene>
<dbReference type="RefSeq" id="WP_208843362.1">
    <property type="nucleotide sequence ID" value="NZ_CP072133.1"/>
</dbReference>
<dbReference type="EMBL" id="CP072133">
    <property type="protein sequence ID" value="QTH71738.1"/>
    <property type="molecule type" value="Genomic_DNA"/>
</dbReference>
<reference evidence="2" key="1">
    <citation type="submission" date="2021-03" db="EMBL/GenBank/DDBJ databases">
        <title>Complete Genome of Pseudoalteromonas xiamenensis STKMTI.2, a new potential marine bacterium producing anti-Vibrio compounds.</title>
        <authorList>
            <person name="Handayani D.P."/>
            <person name="Isnansetyo A."/>
            <person name="Istiqomah I."/>
            <person name="Jumina J."/>
        </authorList>
    </citation>
    <scope>NUCLEOTIDE SEQUENCE</scope>
    <source>
        <strain evidence="2">STKMTI.2</strain>
    </source>
</reference>
<dbReference type="InterPro" id="IPR032251">
    <property type="entry name" value="DUF4826"/>
</dbReference>
<keyword evidence="3" id="KW-1185">Reference proteome</keyword>
<protein>
    <submittedName>
        <fullName evidence="2">DUF4826 family protein</fullName>
    </submittedName>
</protein>
<dbReference type="Proteomes" id="UP000664904">
    <property type="component" value="Chromosome"/>
</dbReference>
<dbReference type="KEGG" id="pxi:J5O05_01895"/>
<accession>A0A975HL55</accession>
<sequence>MNDQTKTNKSGQPRQMTEQEELQWKRDAFETAQKFLVEKGLFPESYSDEECYFLVPLLSVWKFKCQNGKRYWVIAGRLPTDVIAATTAQTPRDAVRYFSYQWQLKADEIMSTGTRDQTQLNFANLLVNRAHGLYEIAEKQELWANVPA</sequence>
<evidence type="ECO:0000313" key="3">
    <source>
        <dbReference type="Proteomes" id="UP000664904"/>
    </source>
</evidence>
<feature type="compositionally biased region" description="Polar residues" evidence="1">
    <location>
        <begin position="1"/>
        <end position="16"/>
    </location>
</feature>
<organism evidence="2 3">
    <name type="scientific">Pseudoalteromonas xiamenensis</name>
    <dbReference type="NCBI Taxonomy" id="882626"/>
    <lineage>
        <taxon>Bacteria</taxon>
        <taxon>Pseudomonadati</taxon>
        <taxon>Pseudomonadota</taxon>
        <taxon>Gammaproteobacteria</taxon>
        <taxon>Alteromonadales</taxon>
        <taxon>Pseudoalteromonadaceae</taxon>
        <taxon>Pseudoalteromonas</taxon>
    </lineage>
</organism>
<name>A0A975HL55_9GAMM</name>
<proteinExistence type="predicted"/>
<feature type="region of interest" description="Disordered" evidence="1">
    <location>
        <begin position="1"/>
        <end position="21"/>
    </location>
</feature>